<sequence>MDALIDLSSKNFSYYTIPAAFALCLLPGFYAVSLAGKNYDLANPRNLLETCSKDTSLAQNKPLLNQINRAKAAQANGFETLGLYAAAVVAANSAGLAKADLVKLNTLTIGYVISRTIYNFIYIHLQNNRRLAGLRPLAWGVGIYIIVSLFLSAGKLLNA</sequence>
<name>A0AAN7BX28_9PEZI</name>
<proteinExistence type="predicted"/>
<dbReference type="GO" id="GO:0016020">
    <property type="term" value="C:membrane"/>
    <property type="evidence" value="ECO:0007669"/>
    <property type="project" value="UniProtKB-SubCell"/>
</dbReference>
<dbReference type="PANTHER" id="PTHR35371">
    <property type="entry name" value="INNER MEMBRANE PROTEIN"/>
    <property type="match status" value="1"/>
</dbReference>
<dbReference type="PANTHER" id="PTHR35371:SF1">
    <property type="entry name" value="BLR7753 PROTEIN"/>
    <property type="match status" value="1"/>
</dbReference>
<evidence type="ECO:0000256" key="5">
    <source>
        <dbReference type="SAM" id="Phobius"/>
    </source>
</evidence>
<gene>
    <name evidence="6" type="ORF">QBC38DRAFT_514550</name>
</gene>
<comment type="caution">
    <text evidence="6">The sequence shown here is derived from an EMBL/GenBank/DDBJ whole genome shotgun (WGS) entry which is preliminary data.</text>
</comment>
<feature type="transmembrane region" description="Helical" evidence="5">
    <location>
        <begin position="108"/>
        <end position="125"/>
    </location>
</feature>
<feature type="transmembrane region" description="Helical" evidence="5">
    <location>
        <begin position="12"/>
        <end position="32"/>
    </location>
</feature>
<evidence type="ECO:0000256" key="4">
    <source>
        <dbReference type="ARBA" id="ARBA00023136"/>
    </source>
</evidence>
<dbReference type="InterPro" id="IPR001129">
    <property type="entry name" value="Membr-assoc_MAPEG"/>
</dbReference>
<keyword evidence="7" id="KW-1185">Reference proteome</keyword>
<feature type="transmembrane region" description="Helical" evidence="5">
    <location>
        <begin position="137"/>
        <end position="157"/>
    </location>
</feature>
<reference evidence="6" key="2">
    <citation type="submission" date="2023-05" db="EMBL/GenBank/DDBJ databases">
        <authorList>
            <consortium name="Lawrence Berkeley National Laboratory"/>
            <person name="Steindorff A."/>
            <person name="Hensen N."/>
            <person name="Bonometti L."/>
            <person name="Westerberg I."/>
            <person name="Brannstrom I.O."/>
            <person name="Guillou S."/>
            <person name="Cros-Aarteil S."/>
            <person name="Calhoun S."/>
            <person name="Haridas S."/>
            <person name="Kuo A."/>
            <person name="Mondo S."/>
            <person name="Pangilinan J."/>
            <person name="Riley R."/>
            <person name="Labutti K."/>
            <person name="Andreopoulos B."/>
            <person name="Lipzen A."/>
            <person name="Chen C."/>
            <person name="Yanf M."/>
            <person name="Daum C."/>
            <person name="Ng V."/>
            <person name="Clum A."/>
            <person name="Ohm R."/>
            <person name="Martin F."/>
            <person name="Silar P."/>
            <person name="Natvig D."/>
            <person name="Lalanne C."/>
            <person name="Gautier V."/>
            <person name="Ament-Velasquez S.L."/>
            <person name="Kruys A."/>
            <person name="Hutchinson M.I."/>
            <person name="Powell A.J."/>
            <person name="Barry K."/>
            <person name="Miller A.N."/>
            <person name="Grigoriev I.V."/>
            <person name="Debuchy R."/>
            <person name="Gladieux P."/>
            <person name="Thoren M.H."/>
            <person name="Johannesson H."/>
        </authorList>
    </citation>
    <scope>NUCLEOTIDE SEQUENCE</scope>
    <source>
        <strain evidence="6">CBS 990.96</strain>
    </source>
</reference>
<evidence type="ECO:0000256" key="3">
    <source>
        <dbReference type="ARBA" id="ARBA00022989"/>
    </source>
</evidence>
<reference evidence="6" key="1">
    <citation type="journal article" date="2023" name="Mol. Phylogenet. Evol.">
        <title>Genome-scale phylogeny and comparative genomics of the fungal order Sordariales.</title>
        <authorList>
            <person name="Hensen N."/>
            <person name="Bonometti L."/>
            <person name="Westerberg I."/>
            <person name="Brannstrom I.O."/>
            <person name="Guillou S."/>
            <person name="Cros-Aarteil S."/>
            <person name="Calhoun S."/>
            <person name="Haridas S."/>
            <person name="Kuo A."/>
            <person name="Mondo S."/>
            <person name="Pangilinan J."/>
            <person name="Riley R."/>
            <person name="LaButti K."/>
            <person name="Andreopoulos B."/>
            <person name="Lipzen A."/>
            <person name="Chen C."/>
            <person name="Yan M."/>
            <person name="Daum C."/>
            <person name="Ng V."/>
            <person name="Clum A."/>
            <person name="Steindorff A."/>
            <person name="Ohm R.A."/>
            <person name="Martin F."/>
            <person name="Silar P."/>
            <person name="Natvig D.O."/>
            <person name="Lalanne C."/>
            <person name="Gautier V."/>
            <person name="Ament-Velasquez S.L."/>
            <person name="Kruys A."/>
            <person name="Hutchinson M.I."/>
            <person name="Powell A.J."/>
            <person name="Barry K."/>
            <person name="Miller A.N."/>
            <person name="Grigoriev I.V."/>
            <person name="Debuchy R."/>
            <person name="Gladieux P."/>
            <person name="Hiltunen Thoren M."/>
            <person name="Johannesson H."/>
        </authorList>
    </citation>
    <scope>NUCLEOTIDE SEQUENCE</scope>
    <source>
        <strain evidence="6">CBS 990.96</strain>
    </source>
</reference>
<keyword evidence="4 5" id="KW-0472">Membrane</keyword>
<dbReference type="Proteomes" id="UP001301958">
    <property type="component" value="Unassembled WGS sequence"/>
</dbReference>
<evidence type="ECO:0000313" key="7">
    <source>
        <dbReference type="Proteomes" id="UP001301958"/>
    </source>
</evidence>
<dbReference type="Gene3D" id="1.20.120.550">
    <property type="entry name" value="Membrane associated eicosanoid/glutathione metabolism-like domain"/>
    <property type="match status" value="1"/>
</dbReference>
<accession>A0AAN7BX28</accession>
<protein>
    <recommendedName>
        <fullName evidence="8">MAPEG family protein</fullName>
    </recommendedName>
</protein>
<keyword evidence="3 5" id="KW-1133">Transmembrane helix</keyword>
<organism evidence="6 7">
    <name type="scientific">Podospora fimiseda</name>
    <dbReference type="NCBI Taxonomy" id="252190"/>
    <lineage>
        <taxon>Eukaryota</taxon>
        <taxon>Fungi</taxon>
        <taxon>Dikarya</taxon>
        <taxon>Ascomycota</taxon>
        <taxon>Pezizomycotina</taxon>
        <taxon>Sordariomycetes</taxon>
        <taxon>Sordariomycetidae</taxon>
        <taxon>Sordariales</taxon>
        <taxon>Podosporaceae</taxon>
        <taxon>Podospora</taxon>
    </lineage>
</organism>
<evidence type="ECO:0000256" key="2">
    <source>
        <dbReference type="ARBA" id="ARBA00022692"/>
    </source>
</evidence>
<evidence type="ECO:0000313" key="6">
    <source>
        <dbReference type="EMBL" id="KAK4230902.1"/>
    </source>
</evidence>
<dbReference type="InterPro" id="IPR023352">
    <property type="entry name" value="MAPEG-like_dom_sf"/>
</dbReference>
<keyword evidence="2 5" id="KW-0812">Transmembrane</keyword>
<comment type="subcellular location">
    <subcellularLocation>
        <location evidence="1">Membrane</location>
    </subcellularLocation>
</comment>
<dbReference type="SUPFAM" id="SSF161084">
    <property type="entry name" value="MAPEG domain-like"/>
    <property type="match status" value="1"/>
</dbReference>
<dbReference type="Pfam" id="PF01124">
    <property type="entry name" value="MAPEG"/>
    <property type="match status" value="1"/>
</dbReference>
<evidence type="ECO:0000256" key="1">
    <source>
        <dbReference type="ARBA" id="ARBA00004370"/>
    </source>
</evidence>
<dbReference type="AlphaFoldDB" id="A0AAN7BX28"/>
<dbReference type="EMBL" id="MU865296">
    <property type="protein sequence ID" value="KAK4230902.1"/>
    <property type="molecule type" value="Genomic_DNA"/>
</dbReference>
<evidence type="ECO:0008006" key="8">
    <source>
        <dbReference type="Google" id="ProtNLM"/>
    </source>
</evidence>